<sequence length="139" mass="15284">PCTNAVFDALRKMKTMRQIEAAELLVNANNYSVAYVNAILAGTPQAQLVESSKPKKVKGITPEAMARMEQELARLQEGIASIQDTYGQDHLHLTVIKGYVGKLLGNARVVRYLTQNHPEFLGEFQTITEITPAEAADAE</sequence>
<dbReference type="EMBL" id="JRKS01000034">
    <property type="protein sequence ID" value="KGJ05765.1"/>
    <property type="molecule type" value="Genomic_DNA"/>
</dbReference>
<evidence type="ECO:0000313" key="3">
    <source>
        <dbReference type="Proteomes" id="UP000029917"/>
    </source>
</evidence>
<dbReference type="InterPro" id="IPR011111">
    <property type="entry name" value="Plasmid_RepB"/>
</dbReference>
<feature type="non-terminal residue" evidence="2">
    <location>
        <position position="1"/>
    </location>
</feature>
<dbReference type="RefSeq" id="WP_036720031.1">
    <property type="nucleotide sequence ID" value="NZ_JRKS01000034.1"/>
</dbReference>
<protein>
    <submittedName>
        <fullName evidence="2">Plasmid stablization protein ParB</fullName>
    </submittedName>
</protein>
<dbReference type="STRING" id="690417.IC63_10855"/>
<reference evidence="2 3" key="1">
    <citation type="submission" date="2014-09" db="EMBL/GenBank/DDBJ databases">
        <authorList>
            <person name="McGinnis J.M."/>
            <person name="Wolfgang W.J."/>
        </authorList>
    </citation>
    <scope>NUCLEOTIDE SEQUENCE [LARGE SCALE GENOMIC DNA]</scope>
    <source>
        <strain evidence="2 3">HAMBI 3106</strain>
    </source>
</reference>
<evidence type="ECO:0000259" key="1">
    <source>
        <dbReference type="Pfam" id="PF07506"/>
    </source>
</evidence>
<reference evidence="2 3" key="2">
    <citation type="submission" date="2014-10" db="EMBL/GenBank/DDBJ databases">
        <title>Paracoccus sanguinis sp. nov., isolated from clinical specimens of New York State patients.</title>
        <authorList>
            <person name="Mingle L.A."/>
            <person name="Cole J.A."/>
            <person name="Lapierre P."/>
            <person name="Musser K.A."/>
        </authorList>
    </citation>
    <scope>NUCLEOTIDE SEQUENCE [LARGE SCALE GENOMIC DNA]</scope>
    <source>
        <strain evidence="2 3">HAMBI 3106</strain>
    </source>
</reference>
<dbReference type="Pfam" id="PF07506">
    <property type="entry name" value="RepB"/>
    <property type="match status" value="1"/>
</dbReference>
<evidence type="ECO:0000313" key="2">
    <source>
        <dbReference type="EMBL" id="KGJ05765.1"/>
    </source>
</evidence>
<comment type="caution">
    <text evidence="2">The sequence shown here is derived from an EMBL/GenBank/DDBJ whole genome shotgun (WGS) entry which is preliminary data.</text>
</comment>
<organism evidence="2 3">
    <name type="scientific">Paracoccus sphaerophysae</name>
    <dbReference type="NCBI Taxonomy" id="690417"/>
    <lineage>
        <taxon>Bacteria</taxon>
        <taxon>Pseudomonadati</taxon>
        <taxon>Pseudomonadota</taxon>
        <taxon>Alphaproteobacteria</taxon>
        <taxon>Rhodobacterales</taxon>
        <taxon>Paracoccaceae</taxon>
        <taxon>Paracoccus</taxon>
    </lineage>
</organism>
<keyword evidence="3" id="KW-1185">Reference proteome</keyword>
<dbReference type="AlphaFoldDB" id="A0A099F4U4"/>
<accession>A0A099F4U4</accession>
<proteinExistence type="predicted"/>
<dbReference type="Proteomes" id="UP000029917">
    <property type="component" value="Unassembled WGS sequence"/>
</dbReference>
<feature type="domain" description="RepB plasmid partition" evidence="1">
    <location>
        <begin position="3"/>
        <end position="124"/>
    </location>
</feature>
<gene>
    <name evidence="2" type="ORF">IC63_10855</name>
</gene>
<name>A0A099F4U4_9RHOB</name>